<dbReference type="EMBL" id="VSSQ01027731">
    <property type="protein sequence ID" value="MPM77121.1"/>
    <property type="molecule type" value="Genomic_DNA"/>
</dbReference>
<dbReference type="AlphaFoldDB" id="A0A645CJJ1"/>
<keyword evidence="1" id="KW-0472">Membrane</keyword>
<gene>
    <name evidence="2" type="ORF">SDC9_124121</name>
</gene>
<keyword evidence="1" id="KW-1133">Transmembrane helix</keyword>
<name>A0A645CJJ1_9ZZZZ</name>
<proteinExistence type="predicted"/>
<keyword evidence="1" id="KW-0812">Transmembrane</keyword>
<protein>
    <submittedName>
        <fullName evidence="2">Uncharacterized protein</fullName>
    </submittedName>
</protein>
<comment type="caution">
    <text evidence="2">The sequence shown here is derived from an EMBL/GenBank/DDBJ whole genome shotgun (WGS) entry which is preliminary data.</text>
</comment>
<accession>A0A645CJJ1</accession>
<evidence type="ECO:0000256" key="1">
    <source>
        <dbReference type="SAM" id="Phobius"/>
    </source>
</evidence>
<feature type="transmembrane region" description="Helical" evidence="1">
    <location>
        <begin position="24"/>
        <end position="51"/>
    </location>
</feature>
<reference evidence="2" key="1">
    <citation type="submission" date="2019-08" db="EMBL/GenBank/DDBJ databases">
        <authorList>
            <person name="Kucharzyk K."/>
            <person name="Murdoch R.W."/>
            <person name="Higgins S."/>
            <person name="Loffler F."/>
        </authorList>
    </citation>
    <scope>NUCLEOTIDE SEQUENCE</scope>
</reference>
<sequence length="78" mass="8245">MDAAPLAMINDAIALSKSPLNTTIVLLSLVSVVTAVAGQASVTFCIVPFFIMAVEMPLSLLIWTNSLFVLLHQALISS</sequence>
<feature type="transmembrane region" description="Helical" evidence="1">
    <location>
        <begin position="58"/>
        <end position="76"/>
    </location>
</feature>
<organism evidence="2">
    <name type="scientific">bioreactor metagenome</name>
    <dbReference type="NCBI Taxonomy" id="1076179"/>
    <lineage>
        <taxon>unclassified sequences</taxon>
        <taxon>metagenomes</taxon>
        <taxon>ecological metagenomes</taxon>
    </lineage>
</organism>
<evidence type="ECO:0000313" key="2">
    <source>
        <dbReference type="EMBL" id="MPM77121.1"/>
    </source>
</evidence>